<dbReference type="RefSeq" id="WP_023394923.1">
    <property type="nucleotide sequence ID" value="NZ_ASGZ01000037.1"/>
</dbReference>
<feature type="domain" description="D-isomer specific 2-hydroxyacid dehydrogenase catalytic" evidence="6">
    <location>
        <begin position="16"/>
        <end position="318"/>
    </location>
</feature>
<dbReference type="PANTHER" id="PTHR42789:SF1">
    <property type="entry name" value="D-ISOMER SPECIFIC 2-HYDROXYACID DEHYDROGENASE FAMILY PROTEIN (AFU_ORTHOLOGUE AFUA_6G10090)"/>
    <property type="match status" value="1"/>
</dbReference>
<dbReference type="PATRIC" id="fig|1324957.4.peg.2384"/>
<proteinExistence type="inferred from homology"/>
<dbReference type="Pfam" id="PF02826">
    <property type="entry name" value="2-Hacid_dh_C"/>
    <property type="match status" value="1"/>
</dbReference>
<gene>
    <name evidence="8" type="ORF">K933_11726</name>
</gene>
<dbReference type="AlphaFoldDB" id="V4IXU5"/>
<dbReference type="eggNOG" id="arCOG01754">
    <property type="taxonomic scope" value="Archaea"/>
</dbReference>
<evidence type="ECO:0000256" key="5">
    <source>
        <dbReference type="SAM" id="MobiDB-lite"/>
    </source>
</evidence>
<dbReference type="SUPFAM" id="SSF51735">
    <property type="entry name" value="NAD(P)-binding Rossmann-fold domains"/>
    <property type="match status" value="1"/>
</dbReference>
<dbReference type="GO" id="GO:0016616">
    <property type="term" value="F:oxidoreductase activity, acting on the CH-OH group of donors, NAD or NADP as acceptor"/>
    <property type="evidence" value="ECO:0007669"/>
    <property type="project" value="InterPro"/>
</dbReference>
<evidence type="ECO:0000259" key="7">
    <source>
        <dbReference type="Pfam" id="PF02826"/>
    </source>
</evidence>
<feature type="domain" description="D-isomer specific 2-hydroxyacid dehydrogenase NAD-binding" evidence="7">
    <location>
        <begin position="111"/>
        <end position="286"/>
    </location>
</feature>
<dbReference type="STRING" id="1324957.K933_11726"/>
<dbReference type="InterPro" id="IPR006140">
    <property type="entry name" value="D-isomer_DH_NAD-bd"/>
</dbReference>
<evidence type="ECO:0000259" key="6">
    <source>
        <dbReference type="Pfam" id="PF00389"/>
    </source>
</evidence>
<dbReference type="CDD" id="cd12173">
    <property type="entry name" value="PGDH_4"/>
    <property type="match status" value="1"/>
</dbReference>
<dbReference type="SUPFAM" id="SSF52283">
    <property type="entry name" value="Formate/glycerate dehydrogenase catalytic domain-like"/>
    <property type="match status" value="1"/>
</dbReference>
<dbReference type="PROSITE" id="PS00670">
    <property type="entry name" value="D_2_HYDROXYACID_DH_2"/>
    <property type="match status" value="1"/>
</dbReference>
<dbReference type="Pfam" id="PF00389">
    <property type="entry name" value="2-Hacid_dh"/>
    <property type="match status" value="1"/>
</dbReference>
<dbReference type="InterPro" id="IPR006139">
    <property type="entry name" value="D-isomer_2_OHA_DH_cat_dom"/>
</dbReference>
<evidence type="ECO:0000256" key="3">
    <source>
        <dbReference type="ARBA" id="ARBA00023027"/>
    </source>
</evidence>
<sequence>MDATDERWAVLLPDDIDPVGPESIADIASFTRYGAYADRAALVADADRFDAMVVRLFEVPADLLDAATNLKVVANHGAGVDNVDVDAATRNGVPVCNTPGVNARAVAEHAVMLLLAVKRRLVPADAHVRDGGWDRGAFAGSELAGETVGLLGVGDIGAETARVLAGFDVDLLTYDPYVPAGETPAGVEPVDTLAALFERADAVSVHTPLTDETQGLVGADELAALGPDGVFVNTARGGVVDAEALTAALDRGELAGAGLDTFDPEPPDADDPPFGRDDVVVTPHVAGVTDEALARMSRAAAENVRTVYEGGLPESTVNADALADRGRR</sequence>
<evidence type="ECO:0000313" key="9">
    <source>
        <dbReference type="Proteomes" id="UP000017840"/>
    </source>
</evidence>
<dbReference type="InterPro" id="IPR029753">
    <property type="entry name" value="D-isomer_DH_CS"/>
</dbReference>
<accession>V4IXU5</accession>
<dbReference type="InterPro" id="IPR036291">
    <property type="entry name" value="NAD(P)-bd_dom_sf"/>
</dbReference>
<organism evidence="8 9">
    <name type="scientific">Candidatus Halobonum tyrrellensis G22</name>
    <dbReference type="NCBI Taxonomy" id="1324957"/>
    <lineage>
        <taxon>Archaea</taxon>
        <taxon>Methanobacteriati</taxon>
        <taxon>Methanobacteriota</taxon>
        <taxon>Stenosarchaea group</taxon>
        <taxon>Halobacteria</taxon>
        <taxon>Halobacteriales</taxon>
        <taxon>Haloferacaceae</taxon>
        <taxon>Candidatus Halobonum</taxon>
    </lineage>
</organism>
<dbReference type="OrthoDB" id="34275at2157"/>
<dbReference type="Gene3D" id="3.40.50.720">
    <property type="entry name" value="NAD(P)-binding Rossmann-like Domain"/>
    <property type="match status" value="2"/>
</dbReference>
<feature type="region of interest" description="Disordered" evidence="5">
    <location>
        <begin position="256"/>
        <end position="277"/>
    </location>
</feature>
<keyword evidence="2 4" id="KW-0560">Oxidoreductase</keyword>
<dbReference type="InterPro" id="IPR050857">
    <property type="entry name" value="D-2-hydroxyacid_DH"/>
</dbReference>
<feature type="compositionally biased region" description="Acidic residues" evidence="5">
    <location>
        <begin position="262"/>
        <end position="271"/>
    </location>
</feature>
<dbReference type="GO" id="GO:0051287">
    <property type="term" value="F:NAD binding"/>
    <property type="evidence" value="ECO:0007669"/>
    <property type="project" value="InterPro"/>
</dbReference>
<dbReference type="EMBL" id="ASGZ01000037">
    <property type="protein sequence ID" value="ESP87982.1"/>
    <property type="molecule type" value="Genomic_DNA"/>
</dbReference>
<evidence type="ECO:0000313" key="8">
    <source>
        <dbReference type="EMBL" id="ESP87982.1"/>
    </source>
</evidence>
<protein>
    <submittedName>
        <fullName evidence="8">D-isomer specific 2-hydroxyacid dehydrogenase NAD-binding protein</fullName>
    </submittedName>
</protein>
<keyword evidence="3" id="KW-0520">NAD</keyword>
<evidence type="ECO:0000256" key="2">
    <source>
        <dbReference type="ARBA" id="ARBA00023002"/>
    </source>
</evidence>
<evidence type="ECO:0000256" key="1">
    <source>
        <dbReference type="ARBA" id="ARBA00005854"/>
    </source>
</evidence>
<dbReference type="Proteomes" id="UP000017840">
    <property type="component" value="Unassembled WGS sequence"/>
</dbReference>
<comment type="caution">
    <text evidence="8">The sequence shown here is derived from an EMBL/GenBank/DDBJ whole genome shotgun (WGS) entry which is preliminary data.</text>
</comment>
<dbReference type="PANTHER" id="PTHR42789">
    <property type="entry name" value="D-ISOMER SPECIFIC 2-HYDROXYACID DEHYDROGENASE FAMILY PROTEIN (AFU_ORTHOLOGUE AFUA_6G10090)"/>
    <property type="match status" value="1"/>
</dbReference>
<name>V4IXU5_9EURY</name>
<keyword evidence="9" id="KW-1185">Reference proteome</keyword>
<reference evidence="8 9" key="1">
    <citation type="journal article" date="2013" name="Genome Announc.">
        <title>Draft Genome Sequence of 'Candidatus Halobonum tyrrellensis' Strain G22, Isolated from the Hypersaline Waters of Lake Tyrrell, Australia.</title>
        <authorList>
            <person name="Ugalde J.A."/>
            <person name="Narasingarao P."/>
            <person name="Kuo S."/>
            <person name="Podell S."/>
            <person name="Allen E.E."/>
        </authorList>
    </citation>
    <scope>NUCLEOTIDE SEQUENCE [LARGE SCALE GENOMIC DNA]</scope>
    <source>
        <strain evidence="8 9">G22</strain>
    </source>
</reference>
<comment type="similarity">
    <text evidence="1 4">Belongs to the D-isomer specific 2-hydroxyacid dehydrogenase family.</text>
</comment>
<evidence type="ECO:0000256" key="4">
    <source>
        <dbReference type="RuleBase" id="RU003719"/>
    </source>
</evidence>